<keyword evidence="1" id="KW-0472">Membrane</keyword>
<keyword evidence="1" id="KW-1133">Transmembrane helix</keyword>
<dbReference type="Gene3D" id="3.90.550.10">
    <property type="entry name" value="Spore Coat Polysaccharide Biosynthesis Protein SpsA, Chain A"/>
    <property type="match status" value="1"/>
</dbReference>
<dbReference type="InterPro" id="IPR029044">
    <property type="entry name" value="Nucleotide-diphossugar_trans"/>
</dbReference>
<dbReference type="AlphaFoldDB" id="A0A831TZR8"/>
<comment type="caution">
    <text evidence="2">The sequence shown here is derived from an EMBL/GenBank/DDBJ whole genome shotgun (WGS) entry which is preliminary data.</text>
</comment>
<keyword evidence="2" id="KW-0808">Transferase</keyword>
<name>A0A831TZR8_GEOME</name>
<dbReference type="CDD" id="cd04186">
    <property type="entry name" value="GT_2_like_c"/>
    <property type="match status" value="1"/>
</dbReference>
<dbReference type="GO" id="GO:0016740">
    <property type="term" value="F:transferase activity"/>
    <property type="evidence" value="ECO:0007669"/>
    <property type="project" value="UniProtKB-KW"/>
</dbReference>
<evidence type="ECO:0000256" key="1">
    <source>
        <dbReference type="SAM" id="Phobius"/>
    </source>
</evidence>
<accession>A0A831TZR8</accession>
<sequence length="316" mass="35928">MGYTLAIIIVNWNTAELLRQCLLSIWANTDVADRRVYVVDNASVDHSVAMVREHFPDVVLLENDLNLGFAAGNNLALTRLLAEKELPKYILFLNTDIVLASTTLATTLAAFTADERLGATGPALVYPTGVYQVGGAGYALSVTSFFLYTSLLFKVLPLRLARSFFVDQARYQDCRQAVEVDWLAGACLMVRTRVIQEVGGWNTDYFLYAEDAEYCDRIKTAGWRLVYLPYVRVIHHHGASSGQDTRVNTRWIVPFLRYAREKYPDGRHHLIRLLLVSGTFLRFLLYCAAWAVSRQARFRNKSNELYAYFRTALFLK</sequence>
<keyword evidence="1" id="KW-0812">Transmembrane</keyword>
<dbReference type="PANTHER" id="PTHR43179:SF7">
    <property type="entry name" value="RHAMNOSYLTRANSFERASE WBBL"/>
    <property type="match status" value="1"/>
</dbReference>
<feature type="transmembrane region" description="Helical" evidence="1">
    <location>
        <begin position="89"/>
        <end position="111"/>
    </location>
</feature>
<dbReference type="PANTHER" id="PTHR43179">
    <property type="entry name" value="RHAMNOSYLTRANSFERASE WBBL"/>
    <property type="match status" value="1"/>
</dbReference>
<feature type="transmembrane region" description="Helical" evidence="1">
    <location>
        <begin position="270"/>
        <end position="292"/>
    </location>
</feature>
<organism evidence="2">
    <name type="scientific">Geobacter metallireducens</name>
    <dbReference type="NCBI Taxonomy" id="28232"/>
    <lineage>
        <taxon>Bacteria</taxon>
        <taxon>Pseudomonadati</taxon>
        <taxon>Thermodesulfobacteriota</taxon>
        <taxon>Desulfuromonadia</taxon>
        <taxon>Geobacterales</taxon>
        <taxon>Geobacteraceae</taxon>
        <taxon>Geobacter</taxon>
    </lineage>
</organism>
<protein>
    <submittedName>
        <fullName evidence="2">Glycosyltransferase family 2 protein</fullName>
    </submittedName>
</protein>
<dbReference type="EMBL" id="DSOV01000043">
    <property type="protein sequence ID" value="HEN42616.1"/>
    <property type="molecule type" value="Genomic_DNA"/>
</dbReference>
<gene>
    <name evidence="2" type="ORF">ENQ87_09610</name>
</gene>
<feature type="transmembrane region" description="Helical" evidence="1">
    <location>
        <begin position="131"/>
        <end position="153"/>
    </location>
</feature>
<proteinExistence type="predicted"/>
<dbReference type="SUPFAM" id="SSF53448">
    <property type="entry name" value="Nucleotide-diphospho-sugar transferases"/>
    <property type="match status" value="1"/>
</dbReference>
<dbReference type="Pfam" id="PF13641">
    <property type="entry name" value="Glyco_tranf_2_3"/>
    <property type="match status" value="1"/>
</dbReference>
<evidence type="ECO:0000313" key="2">
    <source>
        <dbReference type="EMBL" id="HEN42616.1"/>
    </source>
</evidence>
<reference evidence="2" key="1">
    <citation type="journal article" date="2020" name="mSystems">
        <title>Genome- and Community-Level Interaction Insights into Carbon Utilization and Element Cycling Functions of Hydrothermarchaeota in Hydrothermal Sediment.</title>
        <authorList>
            <person name="Zhou Z."/>
            <person name="Liu Y."/>
            <person name="Xu W."/>
            <person name="Pan J."/>
            <person name="Luo Z.H."/>
            <person name="Li M."/>
        </authorList>
    </citation>
    <scope>NUCLEOTIDE SEQUENCE [LARGE SCALE GENOMIC DNA]</scope>
    <source>
        <strain evidence="2">SpSt-349</strain>
    </source>
</reference>